<sequence>MYISPPDLVNEKSTENPVLMYQLQHLPHPIIGERNCDDHSHRTKTVDKLPDVRIFVSNVKGSTAQHIEWTSNPTYPRGCDLRFKLTRYAEQLSTQRISQKFVTIQNATTENLLPETTYVYIATVYSQKLGFQYRKSISRKLRTNRAVDKLPDVRIFVSNVKGSTAQHIEWTSNPTYPRGCDLRFKLTRYAEQLSTQRISQKFVTIQNATTENLLPETTYVYIATVYSQKLGFQYRKSISRKLRTNRVNTTITVKGVILGNGSVKIKWNKVQLGTNVQVRVINNKSEFIVKGTRISSRIENLTACTAYGLWIELMNGKTEINRLWLGNVTTKYPVLESPDGFTAEQLENRMGHRLQWFPVSTNLSLSCRLSYRVTRTTRIHNSTEEKHFTLDATELNLFDLKPNVRYFYKVQAVLNSVHYGRYSDSVRIDTPPKSFFYSHIHFVAFFYSTRNCANQLSRIYRAPPDKQVYLALTDDCCLSYRDIFHWSLIRNRDGDAAEMVSHIVM</sequence>
<reference evidence="2 3" key="1">
    <citation type="submission" date="2013-11" db="EMBL/GenBank/DDBJ databases">
        <title>Opisthorchis viverrini - life in the bile duct.</title>
        <authorList>
            <person name="Young N.D."/>
            <person name="Nagarajan N."/>
            <person name="Lin S.J."/>
            <person name="Korhonen P.K."/>
            <person name="Jex A.R."/>
            <person name="Hall R.S."/>
            <person name="Safavi-Hemami H."/>
            <person name="Kaewkong W."/>
            <person name="Bertrand D."/>
            <person name="Gao S."/>
            <person name="Seet Q."/>
            <person name="Wongkham S."/>
            <person name="Teh B.T."/>
            <person name="Wongkham C."/>
            <person name="Intapan P.M."/>
            <person name="Maleewong W."/>
            <person name="Yang X."/>
            <person name="Hu M."/>
            <person name="Wang Z."/>
            <person name="Hofmann A."/>
            <person name="Sternberg P.W."/>
            <person name="Tan P."/>
            <person name="Wang J."/>
            <person name="Gasser R.B."/>
        </authorList>
    </citation>
    <scope>NUCLEOTIDE SEQUENCE [LARGE SCALE GENOMIC DNA]</scope>
</reference>
<gene>
    <name evidence="2" type="ORF">T265_11710</name>
</gene>
<name>A0A074Z8J7_OPIVI</name>
<accession>A0A074Z8J7</accession>
<dbReference type="InterPro" id="IPR036116">
    <property type="entry name" value="FN3_sf"/>
</dbReference>
<dbReference type="KEGG" id="ovi:T265_11710"/>
<dbReference type="CTD" id="20325878"/>
<keyword evidence="3" id="KW-1185">Reference proteome</keyword>
<dbReference type="RefSeq" id="XP_009176701.1">
    <property type="nucleotide sequence ID" value="XM_009178437.1"/>
</dbReference>
<dbReference type="InterPro" id="IPR013783">
    <property type="entry name" value="Ig-like_fold"/>
</dbReference>
<feature type="domain" description="Fibronectin type-III" evidence="1">
    <location>
        <begin position="337"/>
        <end position="433"/>
    </location>
</feature>
<organism evidence="2 3">
    <name type="scientific">Opisthorchis viverrini</name>
    <name type="common">Southeast Asian liver fluke</name>
    <dbReference type="NCBI Taxonomy" id="6198"/>
    <lineage>
        <taxon>Eukaryota</taxon>
        <taxon>Metazoa</taxon>
        <taxon>Spiralia</taxon>
        <taxon>Lophotrochozoa</taxon>
        <taxon>Platyhelminthes</taxon>
        <taxon>Trematoda</taxon>
        <taxon>Digenea</taxon>
        <taxon>Opisthorchiida</taxon>
        <taxon>Opisthorchiata</taxon>
        <taxon>Opisthorchiidae</taxon>
        <taxon>Opisthorchis</taxon>
    </lineage>
</organism>
<dbReference type="CDD" id="cd00063">
    <property type="entry name" value="FN3"/>
    <property type="match status" value="1"/>
</dbReference>
<dbReference type="GeneID" id="20325878"/>
<dbReference type="Proteomes" id="UP000054324">
    <property type="component" value="Unassembled WGS sequence"/>
</dbReference>
<dbReference type="EMBL" id="KL597179">
    <property type="protein sequence ID" value="KER19555.1"/>
    <property type="molecule type" value="Genomic_DNA"/>
</dbReference>
<dbReference type="Gene3D" id="2.60.40.10">
    <property type="entry name" value="Immunoglobulins"/>
    <property type="match status" value="1"/>
</dbReference>
<dbReference type="InterPro" id="IPR003961">
    <property type="entry name" value="FN3_dom"/>
</dbReference>
<dbReference type="PROSITE" id="PS50853">
    <property type="entry name" value="FN3"/>
    <property type="match status" value="1"/>
</dbReference>
<evidence type="ECO:0000313" key="3">
    <source>
        <dbReference type="Proteomes" id="UP000054324"/>
    </source>
</evidence>
<dbReference type="AlphaFoldDB" id="A0A074Z8J7"/>
<dbReference type="SUPFAM" id="SSF49265">
    <property type="entry name" value="Fibronectin type III"/>
    <property type="match status" value="2"/>
</dbReference>
<evidence type="ECO:0000259" key="1">
    <source>
        <dbReference type="PROSITE" id="PS50853"/>
    </source>
</evidence>
<protein>
    <recommendedName>
        <fullName evidence="1">Fibronectin type-III domain-containing protein</fullName>
    </recommendedName>
</protein>
<evidence type="ECO:0000313" key="2">
    <source>
        <dbReference type="EMBL" id="KER19555.1"/>
    </source>
</evidence>
<proteinExistence type="predicted"/>